<dbReference type="EMBL" id="QNSE01000023">
    <property type="protein sequence ID" value="RBP78004.1"/>
    <property type="molecule type" value="Genomic_DNA"/>
</dbReference>
<protein>
    <recommendedName>
        <fullName evidence="3">Transposase</fullName>
    </recommendedName>
</protein>
<reference evidence="1 2" key="1">
    <citation type="submission" date="2018-06" db="EMBL/GenBank/DDBJ databases">
        <title>Genomic Encyclopedia of Type Strains, Phase III (KMG-III): the genomes of soil and plant-associated and newly described type strains.</title>
        <authorList>
            <person name="Whitman W."/>
        </authorList>
    </citation>
    <scope>NUCLEOTIDE SEQUENCE [LARGE SCALE GENOMIC DNA]</scope>
    <source>
        <strain evidence="1 2">CECT 7377</strain>
    </source>
</reference>
<gene>
    <name evidence="1" type="ORF">DFP80_12341</name>
</gene>
<keyword evidence="2" id="KW-1185">Reference proteome</keyword>
<dbReference type="OrthoDB" id="9793302at2"/>
<dbReference type="Proteomes" id="UP000252792">
    <property type="component" value="Unassembled WGS sequence"/>
</dbReference>
<accession>A0A366IVF5</accession>
<name>A0A366IVF5_9GAMM</name>
<dbReference type="AlphaFoldDB" id="A0A366IVF5"/>
<comment type="caution">
    <text evidence="1">The sequence shown here is derived from an EMBL/GenBank/DDBJ whole genome shotgun (WGS) entry which is preliminary data.</text>
</comment>
<organism evidence="1 2">
    <name type="scientific">Marinomonas rhizomae</name>
    <dbReference type="NCBI Taxonomy" id="491948"/>
    <lineage>
        <taxon>Bacteria</taxon>
        <taxon>Pseudomonadati</taxon>
        <taxon>Pseudomonadota</taxon>
        <taxon>Gammaproteobacteria</taxon>
        <taxon>Oceanospirillales</taxon>
        <taxon>Oceanospirillaceae</taxon>
        <taxon>Marinomonas</taxon>
    </lineage>
</organism>
<proteinExistence type="predicted"/>
<evidence type="ECO:0000313" key="2">
    <source>
        <dbReference type="Proteomes" id="UP000252792"/>
    </source>
</evidence>
<sequence length="61" mass="7227">MMYAKNWIGRLNKSFRRILKIRNSMPNVDSVLTLLSKVAIDMNSPTYQYPASRFLKSHLFY</sequence>
<evidence type="ECO:0000313" key="1">
    <source>
        <dbReference type="EMBL" id="RBP78004.1"/>
    </source>
</evidence>
<evidence type="ECO:0008006" key="3">
    <source>
        <dbReference type="Google" id="ProtNLM"/>
    </source>
</evidence>